<protein>
    <submittedName>
        <fullName evidence="1">Uncharacterized protein</fullName>
    </submittedName>
</protein>
<gene>
    <name evidence="1" type="ORF">K7X08_009283</name>
</gene>
<proteinExistence type="predicted"/>
<evidence type="ECO:0000313" key="1">
    <source>
        <dbReference type="EMBL" id="KAJ8572772.1"/>
    </source>
</evidence>
<dbReference type="Proteomes" id="UP001152561">
    <property type="component" value="Unassembled WGS sequence"/>
</dbReference>
<dbReference type="EMBL" id="JAJAGQ010000001">
    <property type="protein sequence ID" value="KAJ8572772.1"/>
    <property type="molecule type" value="Genomic_DNA"/>
</dbReference>
<organism evidence="1 2">
    <name type="scientific">Anisodus acutangulus</name>
    <dbReference type="NCBI Taxonomy" id="402998"/>
    <lineage>
        <taxon>Eukaryota</taxon>
        <taxon>Viridiplantae</taxon>
        <taxon>Streptophyta</taxon>
        <taxon>Embryophyta</taxon>
        <taxon>Tracheophyta</taxon>
        <taxon>Spermatophyta</taxon>
        <taxon>Magnoliopsida</taxon>
        <taxon>eudicotyledons</taxon>
        <taxon>Gunneridae</taxon>
        <taxon>Pentapetalae</taxon>
        <taxon>asterids</taxon>
        <taxon>lamiids</taxon>
        <taxon>Solanales</taxon>
        <taxon>Solanaceae</taxon>
        <taxon>Solanoideae</taxon>
        <taxon>Hyoscyameae</taxon>
        <taxon>Anisodus</taxon>
    </lineage>
</organism>
<sequence>MVYPAPYSSSAFMCLMASFQCLIVGFCFDHNISDWSLRHSIRVVSAIYAEYQRRKSKGYIFPTIQSKGFLISRSAPLIRCSSLH</sequence>
<reference evidence="2" key="1">
    <citation type="journal article" date="2023" name="Proc. Natl. Acad. Sci. U.S.A.">
        <title>Genomic and structural basis for evolution of tropane alkaloid biosynthesis.</title>
        <authorList>
            <person name="Wanga Y.-J."/>
            <person name="Taina T."/>
            <person name="Yua J.-Y."/>
            <person name="Lia J."/>
            <person name="Xua B."/>
            <person name="Chenc J."/>
            <person name="D'Auriad J.C."/>
            <person name="Huanga J.-P."/>
            <person name="Huanga S.-X."/>
        </authorList>
    </citation>
    <scope>NUCLEOTIDE SEQUENCE [LARGE SCALE GENOMIC DNA]</scope>
    <source>
        <strain evidence="2">cv. KIB-2019</strain>
    </source>
</reference>
<name>A0A9Q1MZ10_9SOLA</name>
<dbReference type="OrthoDB" id="10604652at2759"/>
<evidence type="ECO:0000313" key="2">
    <source>
        <dbReference type="Proteomes" id="UP001152561"/>
    </source>
</evidence>
<keyword evidence="2" id="KW-1185">Reference proteome</keyword>
<comment type="caution">
    <text evidence="1">The sequence shown here is derived from an EMBL/GenBank/DDBJ whole genome shotgun (WGS) entry which is preliminary data.</text>
</comment>
<accession>A0A9Q1MZ10</accession>
<dbReference type="AlphaFoldDB" id="A0A9Q1MZ10"/>